<evidence type="ECO:0000256" key="2">
    <source>
        <dbReference type="ARBA" id="ARBA00022729"/>
    </source>
</evidence>
<keyword evidence="2 4" id="KW-0732">Signal</keyword>
<dbReference type="PANTHER" id="PTHR24369:SF210">
    <property type="entry name" value="CHAOPTIN-RELATED"/>
    <property type="match status" value="1"/>
</dbReference>
<feature type="signal peptide" evidence="4">
    <location>
        <begin position="1"/>
        <end position="20"/>
    </location>
</feature>
<name>A0ABM0ZVF5_APLCA</name>
<evidence type="ECO:0000256" key="4">
    <source>
        <dbReference type="SAM" id="SignalP"/>
    </source>
</evidence>
<dbReference type="Proteomes" id="UP000694888">
    <property type="component" value="Unplaced"/>
</dbReference>
<gene>
    <name evidence="7 8" type="primary">LOC101857628</name>
</gene>
<evidence type="ECO:0000313" key="6">
    <source>
        <dbReference type="Proteomes" id="UP000694888"/>
    </source>
</evidence>
<dbReference type="GeneID" id="101857628"/>
<keyword evidence="1" id="KW-0433">Leucine-rich repeat</keyword>
<protein>
    <submittedName>
        <fullName evidence="7 8">Uncharacterized protein LOC101857628</fullName>
    </submittedName>
</protein>
<dbReference type="InterPro" id="IPR050541">
    <property type="entry name" value="LRR_TM_domain-containing"/>
</dbReference>
<proteinExistence type="predicted"/>
<accession>A0ABM0ZVF5</accession>
<keyword evidence="6" id="KW-1185">Reference proteome</keyword>
<dbReference type="SMART" id="SM00013">
    <property type="entry name" value="LRRNT"/>
    <property type="match status" value="1"/>
</dbReference>
<evidence type="ECO:0000313" key="8">
    <source>
        <dbReference type="RefSeq" id="XP_012935303.1"/>
    </source>
</evidence>
<evidence type="ECO:0000256" key="3">
    <source>
        <dbReference type="ARBA" id="ARBA00022737"/>
    </source>
</evidence>
<evidence type="ECO:0000313" key="7">
    <source>
        <dbReference type="RefSeq" id="XP_012935302.1"/>
    </source>
</evidence>
<dbReference type="RefSeq" id="XP_012935303.1">
    <property type="nucleotide sequence ID" value="XM_013079849.2"/>
</dbReference>
<dbReference type="PANTHER" id="PTHR24369">
    <property type="entry name" value="ANTIGEN BSP, PUTATIVE-RELATED"/>
    <property type="match status" value="1"/>
</dbReference>
<organism evidence="6 8">
    <name type="scientific">Aplysia californica</name>
    <name type="common">California sea hare</name>
    <dbReference type="NCBI Taxonomy" id="6500"/>
    <lineage>
        <taxon>Eukaryota</taxon>
        <taxon>Metazoa</taxon>
        <taxon>Spiralia</taxon>
        <taxon>Lophotrochozoa</taxon>
        <taxon>Mollusca</taxon>
        <taxon>Gastropoda</taxon>
        <taxon>Heterobranchia</taxon>
        <taxon>Euthyneura</taxon>
        <taxon>Tectipleura</taxon>
        <taxon>Aplysiida</taxon>
        <taxon>Aplysioidea</taxon>
        <taxon>Aplysiidae</taxon>
        <taxon>Aplysia</taxon>
    </lineage>
</organism>
<dbReference type="RefSeq" id="XP_012935302.1">
    <property type="nucleotide sequence ID" value="XM_013079848.2"/>
</dbReference>
<feature type="chain" id="PRO_5045021881" evidence="4">
    <location>
        <begin position="21"/>
        <end position="201"/>
    </location>
</feature>
<dbReference type="Pfam" id="PF01462">
    <property type="entry name" value="LRRNT"/>
    <property type="match status" value="1"/>
</dbReference>
<keyword evidence="3" id="KW-0677">Repeat</keyword>
<feature type="domain" description="LRRNT" evidence="5">
    <location>
        <begin position="120"/>
        <end position="152"/>
    </location>
</feature>
<dbReference type="InterPro" id="IPR032675">
    <property type="entry name" value="LRR_dom_sf"/>
</dbReference>
<dbReference type="SUPFAM" id="SSF52058">
    <property type="entry name" value="L domain-like"/>
    <property type="match status" value="1"/>
</dbReference>
<evidence type="ECO:0000256" key="1">
    <source>
        <dbReference type="ARBA" id="ARBA00022614"/>
    </source>
</evidence>
<reference evidence="7 8" key="1">
    <citation type="submission" date="2025-05" db="UniProtKB">
        <authorList>
            <consortium name="RefSeq"/>
        </authorList>
    </citation>
    <scope>IDENTIFICATION</scope>
</reference>
<dbReference type="Gene3D" id="3.80.10.10">
    <property type="entry name" value="Ribonuclease Inhibitor"/>
    <property type="match status" value="1"/>
</dbReference>
<evidence type="ECO:0000259" key="5">
    <source>
        <dbReference type="SMART" id="SM00013"/>
    </source>
</evidence>
<dbReference type="InterPro" id="IPR000372">
    <property type="entry name" value="LRRNT"/>
</dbReference>
<sequence length="201" mass="21635">MRVSAAFLLVFLSALPGFRPGDVTVQAFGPATAGHRYPQHPAGGDDDPLDVASDLDPRFLYTDDLNDPLADLRDVYGQPDYPMGVPEVGAHGDILNGFSLVSGFDVGLNGYHGNVMAAVSCPEKCLCTGTSVDCSGQNLTAVPKGISPLTTGLDLSMNNLQKLPEDTFKEMTSLRELRCVGNNLTRLPKKLFKYNTFLQLL</sequence>